<evidence type="ECO:0000313" key="4">
    <source>
        <dbReference type="Proteomes" id="UP001500064"/>
    </source>
</evidence>
<feature type="region of interest" description="Disordered" evidence="1">
    <location>
        <begin position="198"/>
        <end position="256"/>
    </location>
</feature>
<comment type="caution">
    <text evidence="3">The sequence shown here is derived from an EMBL/GenBank/DDBJ whole genome shotgun (WGS) entry which is preliminary data.</text>
</comment>
<dbReference type="Pfam" id="PF04480">
    <property type="entry name" value="DUF559"/>
    <property type="match status" value="1"/>
</dbReference>
<feature type="domain" description="DUF559" evidence="2">
    <location>
        <begin position="302"/>
        <end position="366"/>
    </location>
</feature>
<name>A0ABP4SUA4_9ACTN</name>
<dbReference type="EMBL" id="BAAAMU010000110">
    <property type="protein sequence ID" value="GAA1677728.1"/>
    <property type="molecule type" value="Genomic_DNA"/>
</dbReference>
<accession>A0ABP4SUA4</accession>
<reference evidence="4" key="1">
    <citation type="journal article" date="2019" name="Int. J. Syst. Evol. Microbiol.">
        <title>The Global Catalogue of Microorganisms (GCM) 10K type strain sequencing project: providing services to taxonomists for standard genome sequencing and annotation.</title>
        <authorList>
            <consortium name="The Broad Institute Genomics Platform"/>
            <consortium name="The Broad Institute Genome Sequencing Center for Infectious Disease"/>
            <person name="Wu L."/>
            <person name="Ma J."/>
        </authorList>
    </citation>
    <scope>NUCLEOTIDE SEQUENCE [LARGE SCALE GENOMIC DNA]</scope>
    <source>
        <strain evidence="4">JCM 13929</strain>
    </source>
</reference>
<dbReference type="InterPro" id="IPR007569">
    <property type="entry name" value="DUF559"/>
</dbReference>
<feature type="compositionally biased region" description="Low complexity" evidence="1">
    <location>
        <begin position="198"/>
        <end position="214"/>
    </location>
</feature>
<feature type="compositionally biased region" description="Gly residues" evidence="1">
    <location>
        <begin position="242"/>
        <end position="252"/>
    </location>
</feature>
<dbReference type="SUPFAM" id="SSF52980">
    <property type="entry name" value="Restriction endonuclease-like"/>
    <property type="match status" value="1"/>
</dbReference>
<proteinExistence type="predicted"/>
<keyword evidence="4" id="KW-1185">Reference proteome</keyword>
<gene>
    <name evidence="3" type="ORF">GCM10009733_088320</name>
</gene>
<dbReference type="InterPro" id="IPR011335">
    <property type="entry name" value="Restrct_endonuc-II-like"/>
</dbReference>
<dbReference type="Gene3D" id="3.40.960.10">
    <property type="entry name" value="VSR Endonuclease"/>
    <property type="match status" value="1"/>
</dbReference>
<protein>
    <recommendedName>
        <fullName evidence="2">DUF559 domain-containing protein</fullName>
    </recommendedName>
</protein>
<evidence type="ECO:0000259" key="2">
    <source>
        <dbReference type="Pfam" id="PF04480"/>
    </source>
</evidence>
<organism evidence="3 4">
    <name type="scientific">Nonomuraea maheshkhaliensis</name>
    <dbReference type="NCBI Taxonomy" id="419590"/>
    <lineage>
        <taxon>Bacteria</taxon>
        <taxon>Bacillati</taxon>
        <taxon>Actinomycetota</taxon>
        <taxon>Actinomycetes</taxon>
        <taxon>Streptosporangiales</taxon>
        <taxon>Streptosporangiaceae</taxon>
        <taxon>Nonomuraea</taxon>
    </lineage>
</organism>
<feature type="compositionally biased region" description="Low complexity" evidence="1">
    <location>
        <begin position="222"/>
        <end position="241"/>
    </location>
</feature>
<dbReference type="RefSeq" id="WP_346112917.1">
    <property type="nucleotide sequence ID" value="NZ_BAAAMU010000110.1"/>
</dbReference>
<sequence>MRSWSDLPVGRVVRLDVEADAMALSIDPLPPGAPAILTYRPRLAELLDDARTVAGLVASVLRELDAAALALLPAWLPGAAGIDGPGGAGLRAVRSLALRRASTGEHYGPFLAELAERALAGGPSGFPPEVRAAGLARVLADSYGRTATAVLVHVPDGLGAAAQEVFVAGCEWLAQRAKAGVWLTGAPLDAVDRVPTVRPRLTGGPTGPAGTAVPAGPPWHSAAPATEPGPAEAGATQAEGAQTGGAQAGGGRMEYPAVAGRPHPGSPGELALEAALARCAWAVGRSWNQTYLPHPLAAPIRLDLLWERERCVVEIDGPDHRGAAKFAADRERDVLLQLDGYAVLRFVDVQVLTDIETVLRRIAQFLRGRRGTEG</sequence>
<evidence type="ECO:0000256" key="1">
    <source>
        <dbReference type="SAM" id="MobiDB-lite"/>
    </source>
</evidence>
<dbReference type="Proteomes" id="UP001500064">
    <property type="component" value="Unassembled WGS sequence"/>
</dbReference>
<evidence type="ECO:0000313" key="3">
    <source>
        <dbReference type="EMBL" id="GAA1677728.1"/>
    </source>
</evidence>